<evidence type="ECO:0000313" key="3">
    <source>
        <dbReference type="Proteomes" id="UP000597444"/>
    </source>
</evidence>
<reference evidence="2" key="1">
    <citation type="submission" date="2020-10" db="EMBL/GenBank/DDBJ databases">
        <title>Taxonomic study of unclassified bacteria belonging to the class Ktedonobacteria.</title>
        <authorList>
            <person name="Yabe S."/>
            <person name="Wang C.M."/>
            <person name="Zheng Y."/>
            <person name="Sakai Y."/>
            <person name="Cavaletti L."/>
            <person name="Monciardini P."/>
            <person name="Donadio S."/>
        </authorList>
    </citation>
    <scope>NUCLEOTIDE SEQUENCE</scope>
    <source>
        <strain evidence="2">ID150040</strain>
    </source>
</reference>
<keyword evidence="1" id="KW-1133">Transmembrane helix</keyword>
<keyword evidence="1" id="KW-0812">Transmembrane</keyword>
<evidence type="ECO:0000313" key="2">
    <source>
        <dbReference type="EMBL" id="GHP00757.1"/>
    </source>
</evidence>
<evidence type="ECO:0000256" key="1">
    <source>
        <dbReference type="SAM" id="Phobius"/>
    </source>
</evidence>
<gene>
    <name evidence="2" type="ORF">KSF_108040</name>
</gene>
<accession>A0A8J3J397</accession>
<feature type="transmembrane region" description="Helical" evidence="1">
    <location>
        <begin position="266"/>
        <end position="285"/>
    </location>
</feature>
<dbReference type="AlphaFoldDB" id="A0A8J3J397"/>
<sequence length="291" mass="32879">MANPFLIADVDSACRQARVYYVDTLVQMQRNGGRSESFFNAELERRLNNLDQAREAAHEAAYWADLSTAIAQLVSIVLEWGIYKAIQDLLQARGVYIDPHDPALSLAFDRTIQGKLISWATELQNTWSEGERQRNADQMSVYMQRNGRLYTQIIQEQGKALHNVQQCNQQLADSTIRAIDQAQQSVQWMMGESKQILQNAGQNVNWLGERIVAMQAEVQKSMQEGLKAQKEVTKSIEQNLPREKEKSQFWGQVKGCGVGCLSRGCLGLLILLFGGGVFYGVYLLMQHVVLH</sequence>
<comment type="caution">
    <text evidence="2">The sequence shown here is derived from an EMBL/GenBank/DDBJ whole genome shotgun (WGS) entry which is preliminary data.</text>
</comment>
<keyword evidence="1" id="KW-0472">Membrane</keyword>
<proteinExistence type="predicted"/>
<name>A0A8J3J397_9CHLR</name>
<dbReference type="Proteomes" id="UP000597444">
    <property type="component" value="Unassembled WGS sequence"/>
</dbReference>
<organism evidence="2 3">
    <name type="scientific">Reticulibacter mediterranei</name>
    <dbReference type="NCBI Taxonomy" id="2778369"/>
    <lineage>
        <taxon>Bacteria</taxon>
        <taxon>Bacillati</taxon>
        <taxon>Chloroflexota</taxon>
        <taxon>Ktedonobacteria</taxon>
        <taxon>Ktedonobacterales</taxon>
        <taxon>Reticulibacteraceae</taxon>
        <taxon>Reticulibacter</taxon>
    </lineage>
</organism>
<protein>
    <submittedName>
        <fullName evidence="2">Uncharacterized protein</fullName>
    </submittedName>
</protein>
<keyword evidence="3" id="KW-1185">Reference proteome</keyword>
<dbReference type="EMBL" id="BNJK01000003">
    <property type="protein sequence ID" value="GHP00757.1"/>
    <property type="molecule type" value="Genomic_DNA"/>
</dbReference>